<evidence type="ECO:0000313" key="3">
    <source>
        <dbReference type="Proteomes" id="UP000814243"/>
    </source>
</evidence>
<evidence type="ECO:0000256" key="1">
    <source>
        <dbReference type="SAM" id="MobiDB-lite"/>
    </source>
</evidence>
<gene>
    <name evidence="2" type="ORF">HF086_010348</name>
</gene>
<dbReference type="EMBL" id="JACEFF010000331">
    <property type="protein sequence ID" value="KAH9639543.1"/>
    <property type="molecule type" value="Genomic_DNA"/>
</dbReference>
<feature type="region of interest" description="Disordered" evidence="1">
    <location>
        <begin position="31"/>
        <end position="85"/>
    </location>
</feature>
<name>A0A922SJL5_SPOEX</name>
<feature type="compositionally biased region" description="Basic and acidic residues" evidence="1">
    <location>
        <begin position="72"/>
        <end position="85"/>
    </location>
</feature>
<dbReference type="AlphaFoldDB" id="A0A922SJL5"/>
<accession>A0A922SJL5</accession>
<protein>
    <submittedName>
        <fullName evidence="2">Uncharacterized protein</fullName>
    </submittedName>
</protein>
<proteinExistence type="predicted"/>
<evidence type="ECO:0000313" key="2">
    <source>
        <dbReference type="EMBL" id="KAH9639543.1"/>
    </source>
</evidence>
<reference evidence="2" key="1">
    <citation type="journal article" date="2021" name="G3 (Bethesda)">
        <title>Genome and transcriptome analysis of the beet armyworm Spodoptera exigua reveals targets for pest control. .</title>
        <authorList>
            <person name="Simon S."/>
            <person name="Breeschoten T."/>
            <person name="Jansen H.J."/>
            <person name="Dirks R.P."/>
            <person name="Schranz M.E."/>
            <person name="Ros V.I.D."/>
        </authorList>
    </citation>
    <scope>NUCLEOTIDE SEQUENCE</scope>
    <source>
        <strain evidence="2">TB_SE_WUR_2020</strain>
    </source>
</reference>
<dbReference type="Proteomes" id="UP000814243">
    <property type="component" value="Unassembled WGS sequence"/>
</dbReference>
<feature type="compositionally biased region" description="Polar residues" evidence="1">
    <location>
        <begin position="59"/>
        <end position="71"/>
    </location>
</feature>
<sequence length="85" mass="9771">MRVSTTVSKYLKSYNKLLRAQYYVTERAVRNNNNTDRKTKPSVCMSEEKAERKRRVGITGSSRSAQKYNVTNRKETKPGETGHGE</sequence>
<organism evidence="2 3">
    <name type="scientific">Spodoptera exigua</name>
    <name type="common">Beet armyworm</name>
    <name type="synonym">Noctua fulgens</name>
    <dbReference type="NCBI Taxonomy" id="7107"/>
    <lineage>
        <taxon>Eukaryota</taxon>
        <taxon>Metazoa</taxon>
        <taxon>Ecdysozoa</taxon>
        <taxon>Arthropoda</taxon>
        <taxon>Hexapoda</taxon>
        <taxon>Insecta</taxon>
        <taxon>Pterygota</taxon>
        <taxon>Neoptera</taxon>
        <taxon>Endopterygota</taxon>
        <taxon>Lepidoptera</taxon>
        <taxon>Glossata</taxon>
        <taxon>Ditrysia</taxon>
        <taxon>Noctuoidea</taxon>
        <taxon>Noctuidae</taxon>
        <taxon>Amphipyrinae</taxon>
        <taxon>Spodoptera</taxon>
    </lineage>
</organism>
<comment type="caution">
    <text evidence="2">The sequence shown here is derived from an EMBL/GenBank/DDBJ whole genome shotgun (WGS) entry which is preliminary data.</text>
</comment>